<dbReference type="SUPFAM" id="SSF52540">
    <property type="entry name" value="P-loop containing nucleoside triphosphate hydrolases"/>
    <property type="match status" value="1"/>
</dbReference>
<evidence type="ECO:0000256" key="2">
    <source>
        <dbReference type="ARBA" id="ARBA00004251"/>
    </source>
</evidence>
<accession>A0A6N2KSA5</accession>
<evidence type="ECO:0000259" key="32">
    <source>
        <dbReference type="PROSITE" id="PS51722"/>
    </source>
</evidence>
<dbReference type="InterPro" id="IPR000795">
    <property type="entry name" value="T_Tr_GTP-bd_dom"/>
</dbReference>
<keyword evidence="12" id="KW-0732">Signal</keyword>
<evidence type="ECO:0000256" key="11">
    <source>
        <dbReference type="ARBA" id="ARBA00022692"/>
    </source>
</evidence>
<comment type="function">
    <text evidence="27">Involved in the signaling pathway that regulates cell wall function, including cellulose biosynthesis, likely via an 1-aminocyclopropane-1-carboxylic acid (ACC)-mediated signal (a precursor of ethylene).</text>
</comment>
<comment type="similarity">
    <text evidence="3">Belongs to the TRAFAC class translation factor GTPase superfamily. Classic translation factor GTPase family. EF-Tu/EF-1A subfamily.</text>
</comment>
<dbReference type="InterPro" id="IPR032675">
    <property type="entry name" value="LRR_dom_sf"/>
</dbReference>
<dbReference type="InterPro" id="IPR011009">
    <property type="entry name" value="Kinase-like_dom_sf"/>
</dbReference>
<dbReference type="FunFam" id="2.40.30.10:FF:000009">
    <property type="entry name" value="Eukaryotic translation initiation factor 2 subunit gamma"/>
    <property type="match status" value="1"/>
</dbReference>
<protein>
    <submittedName>
        <fullName evidence="33">Uncharacterized protein</fullName>
    </submittedName>
</protein>
<evidence type="ECO:0000256" key="14">
    <source>
        <dbReference type="ARBA" id="ARBA00022741"/>
    </source>
</evidence>
<dbReference type="Pfam" id="PF03144">
    <property type="entry name" value="GTP_EFTU_D2"/>
    <property type="match status" value="1"/>
</dbReference>
<evidence type="ECO:0000256" key="22">
    <source>
        <dbReference type="ARBA" id="ARBA00023170"/>
    </source>
</evidence>
<keyword evidence="14 29" id="KW-0547">Nucleotide-binding</keyword>
<keyword evidence="8" id="KW-0597">Phosphoprotein</keyword>
<dbReference type="InterPro" id="IPR009000">
    <property type="entry name" value="Transl_B-barrel_sf"/>
</dbReference>
<dbReference type="InterPro" id="IPR044128">
    <property type="entry name" value="eIF2g_GTP-bd"/>
</dbReference>
<dbReference type="GO" id="GO:0004674">
    <property type="term" value="F:protein serine/threonine kinase activity"/>
    <property type="evidence" value="ECO:0007669"/>
    <property type="project" value="UniProtKB-KW"/>
</dbReference>
<dbReference type="Pfam" id="PF09173">
    <property type="entry name" value="eIF2_C"/>
    <property type="match status" value="1"/>
</dbReference>
<keyword evidence="17 29" id="KW-0067">ATP-binding</keyword>
<evidence type="ECO:0000256" key="23">
    <source>
        <dbReference type="ARBA" id="ARBA00023180"/>
    </source>
</evidence>
<evidence type="ECO:0000256" key="19">
    <source>
        <dbReference type="ARBA" id="ARBA00022989"/>
    </source>
</evidence>
<comment type="subcellular location">
    <subcellularLocation>
        <location evidence="2">Cell membrane</location>
        <topology evidence="2">Single-pass type I membrane protein</topology>
    </subcellularLocation>
</comment>
<keyword evidence="15" id="KW-0418">Kinase</keyword>
<evidence type="ECO:0000256" key="21">
    <source>
        <dbReference type="ARBA" id="ARBA00023136"/>
    </source>
</evidence>
<dbReference type="PANTHER" id="PTHR42854:SF3">
    <property type="entry name" value="EUKARYOTIC TRANSLATION INITIATION FACTOR 2 SUBUNIT 3-RELATED"/>
    <property type="match status" value="1"/>
</dbReference>
<keyword evidence="21 30" id="KW-0472">Membrane</keyword>
<dbReference type="SUPFAM" id="SSF50465">
    <property type="entry name" value="EF-Tu/eEF-1alpha/eIF2-gamma C-terminal domain"/>
    <property type="match status" value="1"/>
</dbReference>
<dbReference type="Pfam" id="PF08263">
    <property type="entry name" value="LRRNT_2"/>
    <property type="match status" value="1"/>
</dbReference>
<dbReference type="Gene3D" id="3.30.200.20">
    <property type="entry name" value="Phosphorylase Kinase, domain 1"/>
    <property type="match status" value="1"/>
</dbReference>
<evidence type="ECO:0000256" key="26">
    <source>
        <dbReference type="ARBA" id="ARBA00048679"/>
    </source>
</evidence>
<dbReference type="InterPro" id="IPR001611">
    <property type="entry name" value="Leu-rich_rpt"/>
</dbReference>
<evidence type="ECO:0000256" key="8">
    <source>
        <dbReference type="ARBA" id="ARBA00022553"/>
    </source>
</evidence>
<dbReference type="InterPro" id="IPR008271">
    <property type="entry name" value="Ser/Thr_kinase_AS"/>
</dbReference>
<comment type="subunit">
    <text evidence="28">Interacts with the ACC synthases ACS5 and ACS9 but not ACS2, via the kinase domain.</text>
</comment>
<dbReference type="PROSITE" id="PS00107">
    <property type="entry name" value="PROTEIN_KINASE_ATP"/>
    <property type="match status" value="1"/>
</dbReference>
<feature type="transmembrane region" description="Helical" evidence="30">
    <location>
        <begin position="445"/>
        <end position="464"/>
    </location>
</feature>
<evidence type="ECO:0000256" key="12">
    <source>
        <dbReference type="ARBA" id="ARBA00022729"/>
    </source>
</evidence>
<feature type="domain" description="Tr-type G" evidence="32">
    <location>
        <begin position="30"/>
        <end position="239"/>
    </location>
</feature>
<dbReference type="SUPFAM" id="SSF56112">
    <property type="entry name" value="Protein kinase-like (PK-like)"/>
    <property type="match status" value="1"/>
</dbReference>
<dbReference type="InterPro" id="IPR017441">
    <property type="entry name" value="Protein_kinase_ATP_BS"/>
</dbReference>
<evidence type="ECO:0000256" key="9">
    <source>
        <dbReference type="ARBA" id="ARBA00022614"/>
    </source>
</evidence>
<dbReference type="FunFam" id="2.40.30.10:FF:000011">
    <property type="entry name" value="Eukaryotic translation initiation factor 2 subunit gamma"/>
    <property type="match status" value="1"/>
</dbReference>
<feature type="binding site" evidence="29">
    <location>
        <position position="824"/>
    </location>
    <ligand>
        <name>ATP</name>
        <dbReference type="ChEBI" id="CHEBI:30616"/>
    </ligand>
</feature>
<dbReference type="GO" id="GO:0003743">
    <property type="term" value="F:translation initiation factor activity"/>
    <property type="evidence" value="ECO:0007669"/>
    <property type="project" value="UniProtKB-KW"/>
</dbReference>
<evidence type="ECO:0000256" key="25">
    <source>
        <dbReference type="ARBA" id="ARBA00048107"/>
    </source>
</evidence>
<evidence type="ECO:0000256" key="27">
    <source>
        <dbReference type="ARBA" id="ARBA00059946"/>
    </source>
</evidence>
<dbReference type="GO" id="GO:0005524">
    <property type="term" value="F:ATP binding"/>
    <property type="evidence" value="ECO:0007669"/>
    <property type="project" value="UniProtKB-UniRule"/>
</dbReference>
<dbReference type="PROSITE" id="PS00108">
    <property type="entry name" value="PROTEIN_KINASE_ST"/>
    <property type="match status" value="1"/>
</dbReference>
<dbReference type="Gene3D" id="3.40.50.300">
    <property type="entry name" value="P-loop containing nucleotide triphosphate hydrolases"/>
    <property type="match status" value="1"/>
</dbReference>
<evidence type="ECO:0000256" key="24">
    <source>
        <dbReference type="ARBA" id="ARBA00047899"/>
    </source>
</evidence>
<dbReference type="FunFam" id="1.10.510.10:FF:000146">
    <property type="entry name" value="LRR receptor-like serine/threonine-protein kinase IOS1"/>
    <property type="match status" value="1"/>
</dbReference>
<feature type="domain" description="Protein kinase" evidence="31">
    <location>
        <begin position="792"/>
        <end position="1064"/>
    </location>
</feature>
<dbReference type="Pfam" id="PF00009">
    <property type="entry name" value="GTP_EFTU"/>
    <property type="match status" value="1"/>
</dbReference>
<evidence type="ECO:0000256" key="20">
    <source>
        <dbReference type="ARBA" id="ARBA00023134"/>
    </source>
</evidence>
<gene>
    <name evidence="33" type="ORF">SVIM_LOCUS125866</name>
</gene>
<proteinExistence type="inferred from homology"/>
<evidence type="ECO:0000313" key="33">
    <source>
        <dbReference type="EMBL" id="VFU31010.1"/>
    </source>
</evidence>
<dbReference type="PRINTS" id="PR00315">
    <property type="entry name" value="ELONGATNFCT"/>
</dbReference>
<dbReference type="InterPro" id="IPR044127">
    <property type="entry name" value="eIF2g_dom_2"/>
</dbReference>
<feature type="transmembrane region" description="Helical" evidence="30">
    <location>
        <begin position="725"/>
        <end position="751"/>
    </location>
</feature>
<keyword evidence="19 30" id="KW-1133">Transmembrane helix</keyword>
<reference evidence="33" key="1">
    <citation type="submission" date="2019-03" db="EMBL/GenBank/DDBJ databases">
        <authorList>
            <person name="Mank J."/>
            <person name="Almeida P."/>
        </authorList>
    </citation>
    <scope>NUCLEOTIDE SEQUENCE</scope>
    <source>
        <strain evidence="33">78183</strain>
    </source>
</reference>
<keyword evidence="16" id="KW-0378">Hydrolase</keyword>
<evidence type="ECO:0000256" key="3">
    <source>
        <dbReference type="ARBA" id="ARBA00007249"/>
    </source>
</evidence>
<keyword evidence="5" id="KW-1003">Cell membrane</keyword>
<comment type="catalytic activity">
    <reaction evidence="24">
        <text>L-threonyl-[protein] + ATP = O-phospho-L-threonyl-[protein] + ADP + H(+)</text>
        <dbReference type="Rhea" id="RHEA:46608"/>
        <dbReference type="Rhea" id="RHEA-COMP:11060"/>
        <dbReference type="Rhea" id="RHEA-COMP:11605"/>
        <dbReference type="ChEBI" id="CHEBI:15378"/>
        <dbReference type="ChEBI" id="CHEBI:30013"/>
        <dbReference type="ChEBI" id="CHEBI:30616"/>
        <dbReference type="ChEBI" id="CHEBI:61977"/>
        <dbReference type="ChEBI" id="CHEBI:456216"/>
        <dbReference type="EC" id="2.7.11.1"/>
    </reaction>
</comment>
<dbReference type="GO" id="GO:0003924">
    <property type="term" value="F:GTPase activity"/>
    <property type="evidence" value="ECO:0007669"/>
    <property type="project" value="InterPro"/>
</dbReference>
<evidence type="ECO:0000256" key="10">
    <source>
        <dbReference type="ARBA" id="ARBA00022679"/>
    </source>
</evidence>
<dbReference type="Gene3D" id="3.80.10.10">
    <property type="entry name" value="Ribonuclease Inhibitor"/>
    <property type="match status" value="1"/>
</dbReference>
<keyword evidence="22" id="KW-0675">Receptor</keyword>
<organism evidence="33">
    <name type="scientific">Salix viminalis</name>
    <name type="common">Common osier</name>
    <name type="synonym">Basket willow</name>
    <dbReference type="NCBI Taxonomy" id="40686"/>
    <lineage>
        <taxon>Eukaryota</taxon>
        <taxon>Viridiplantae</taxon>
        <taxon>Streptophyta</taxon>
        <taxon>Embryophyta</taxon>
        <taxon>Tracheophyta</taxon>
        <taxon>Spermatophyta</taxon>
        <taxon>Magnoliopsida</taxon>
        <taxon>eudicotyledons</taxon>
        <taxon>Gunneridae</taxon>
        <taxon>Pentapetalae</taxon>
        <taxon>rosids</taxon>
        <taxon>fabids</taxon>
        <taxon>Malpighiales</taxon>
        <taxon>Salicaceae</taxon>
        <taxon>Saliceae</taxon>
        <taxon>Salix</taxon>
    </lineage>
</organism>
<name>A0A6N2KSA5_SALVM</name>
<keyword evidence="10" id="KW-0808">Transferase</keyword>
<keyword evidence="6" id="KW-0723">Serine/threonine-protein kinase</keyword>
<dbReference type="FunFam" id="3.40.50.300:FF:000065">
    <property type="entry name" value="Eukaryotic translation initiation factor 2 subunit gamma"/>
    <property type="match status" value="1"/>
</dbReference>
<keyword evidence="9" id="KW-0433">Leucine-rich repeat</keyword>
<dbReference type="SUPFAM" id="SSF52058">
    <property type="entry name" value="L domain-like"/>
    <property type="match status" value="1"/>
</dbReference>
<dbReference type="CDD" id="cd03688">
    <property type="entry name" value="eIF2_gamma_II"/>
    <property type="match status" value="1"/>
</dbReference>
<dbReference type="GO" id="GO:0005886">
    <property type="term" value="C:plasma membrane"/>
    <property type="evidence" value="ECO:0007669"/>
    <property type="project" value="UniProtKB-SubCell"/>
</dbReference>
<keyword evidence="20" id="KW-0342">GTP-binding</keyword>
<evidence type="ECO:0000256" key="7">
    <source>
        <dbReference type="ARBA" id="ARBA00022540"/>
    </source>
</evidence>
<dbReference type="AlphaFoldDB" id="A0A6N2KSA5"/>
<evidence type="ECO:0000256" key="13">
    <source>
        <dbReference type="ARBA" id="ARBA00022737"/>
    </source>
</evidence>
<dbReference type="GO" id="GO:0005850">
    <property type="term" value="C:eukaryotic translation initiation factor 2 complex"/>
    <property type="evidence" value="ECO:0007669"/>
    <property type="project" value="TreeGrafter"/>
</dbReference>
<dbReference type="CDD" id="cd15490">
    <property type="entry name" value="eIF2_gamma_III"/>
    <property type="match status" value="1"/>
</dbReference>
<dbReference type="GO" id="GO:0005525">
    <property type="term" value="F:GTP binding"/>
    <property type="evidence" value="ECO:0007669"/>
    <property type="project" value="UniProtKB-KW"/>
</dbReference>
<keyword evidence="18" id="KW-0648">Protein biosynthesis</keyword>
<dbReference type="InterPro" id="IPR050543">
    <property type="entry name" value="eIF2G"/>
</dbReference>
<evidence type="ECO:0000256" key="30">
    <source>
        <dbReference type="SAM" id="Phobius"/>
    </source>
</evidence>
<dbReference type="InterPro" id="IPR015256">
    <property type="entry name" value="eIF2g_C"/>
</dbReference>
<dbReference type="PROSITE" id="PS51722">
    <property type="entry name" value="G_TR_2"/>
    <property type="match status" value="1"/>
</dbReference>
<dbReference type="Pfam" id="PF00560">
    <property type="entry name" value="LRR_1"/>
    <property type="match status" value="3"/>
</dbReference>
<dbReference type="PROSITE" id="PS50011">
    <property type="entry name" value="PROTEIN_KINASE_DOM"/>
    <property type="match status" value="1"/>
</dbReference>
<evidence type="ECO:0000259" key="31">
    <source>
        <dbReference type="PROSITE" id="PS50011"/>
    </source>
</evidence>
<dbReference type="GO" id="GO:0005829">
    <property type="term" value="C:cytosol"/>
    <property type="evidence" value="ECO:0007669"/>
    <property type="project" value="TreeGrafter"/>
</dbReference>
<dbReference type="SMART" id="SM00220">
    <property type="entry name" value="S_TKc"/>
    <property type="match status" value="1"/>
</dbReference>
<evidence type="ECO:0000256" key="4">
    <source>
        <dbReference type="ARBA" id="ARBA00008684"/>
    </source>
</evidence>
<dbReference type="NCBIfam" id="NF003077">
    <property type="entry name" value="PRK04000.1"/>
    <property type="match status" value="1"/>
</dbReference>
<evidence type="ECO:0000256" key="29">
    <source>
        <dbReference type="PROSITE-ProRule" id="PRU10141"/>
    </source>
</evidence>
<comment type="similarity">
    <text evidence="4">Belongs to the protein kinase superfamily. Ser/Thr protein kinase family.</text>
</comment>
<dbReference type="InterPro" id="IPR000719">
    <property type="entry name" value="Prot_kinase_dom"/>
</dbReference>
<dbReference type="InterPro" id="IPR027417">
    <property type="entry name" value="P-loop_NTPase"/>
</dbReference>
<evidence type="ECO:0000256" key="1">
    <source>
        <dbReference type="ARBA" id="ARBA00003982"/>
    </source>
</evidence>
<keyword evidence="11 30" id="KW-0812">Transmembrane</keyword>
<dbReference type="Gene3D" id="1.10.510.10">
    <property type="entry name" value="Transferase(Phosphotransferase) domain 1"/>
    <property type="match status" value="1"/>
</dbReference>
<comment type="function">
    <text evidence="1">This protein promotes the GTP-dependent binding of aminoacyl-tRNA to the A-site of ribosomes during protein biosynthesis.</text>
</comment>
<dbReference type="InterPro" id="IPR013210">
    <property type="entry name" value="LRR_N_plant-typ"/>
</dbReference>
<dbReference type="GO" id="GO:0001731">
    <property type="term" value="P:formation of translation preinitiation complex"/>
    <property type="evidence" value="ECO:0007669"/>
    <property type="project" value="TreeGrafter"/>
</dbReference>
<evidence type="ECO:0000256" key="28">
    <source>
        <dbReference type="ARBA" id="ARBA00064486"/>
    </source>
</evidence>
<sequence length="1195" mass="131530">MARKGLMEQDLSKLDVATLHPLSPEVISRQATINIGTIGHVAHGKSTVVKAISGVQTVRFKNELERNITIKLGYANAKIYKCEDERCPRPKCYKAYGSGKEDNPMCDVEGFQNCRMNLLRHVSFVDCPGHDILMATMLNGAAIMDGALLLIAANESCPQPQTSEHLAAVEIMRLQHIIILQNKVDLIQENAAINQHEAIQKFIQGTVADGAPVVPISAQLKYNIDVVCEYIVKKIPIPERNFISPPNMIVIRSFDVNKPGYEVDEIRGGVAGGSILRGVLKVNQFIEVRPGIIVKDEAGNMKCTPIYTRIVSLYAEQNELQFAVPGGLIGVGTTMDPTLTRADRLVGQVLGDVDSLPEVFGELEVNFFLLRRLIGVRTKGSEKQGKVSKLTKGEILMLNIGSMSSGARVLAVKNDLAKLQLTSPVCTSKGEKIALSRRVEKHWRLIGWVYILLLPFLLIIVHQIKSKVVSAGWMTFDKGANFCYRFDLSVMVIYPMRRQRPWLLYILLLHILINKSGAISPDGEALLSFRSVIVSSDGILPLWRPEDVDPCNWRGVKCDPKTKRVIYLSLKNHKLSGPISPDLGMLAHLKVLALNNNSFYGTIPSELGNCTELQEIFLQGNYLSGPIPSEMGNLTALQNLDISSNSLSGSIPSSLGSNVSNNFLVGPIPSDGALINFADNSFTGNRDLCGKQIDRTCKDDSGGPGTDGQSPSGQNQGKKKYSGGLLISTSATIGALLLVALMCFWGCFLYKKFGKTGSNSIAMDVCGGASIVMFHGDLPYSSKDIIKKLETLTEEHVIGSGGFGTVYKLEMDDGNIFALKRIVKMDEGFNRFFERELEILGSIKHRYLVNLRGYCNSPMSKLLIYDFLSGGSLDEALHERSEQLDWDARLTIIMGAAKGLAYLHHDCSPRIIHRDIKSSNILLDGNLEARVTDFGLAKLLGDEESHITTIVAGTFGYLAPEYMQSGRATEKTDVYSFGVLVLEVLSGKRPTDASFIEKGLNIVGWLNFLITENRPREIVDLNCEGVQLESLDALLSVAIQCVSSSPEDRPTMHRVVQVLESENLTMPYGQRLHELSPSQDARWRCSSNWIRSRFWLTSGELFWDTDNGAFNVRWGLHRRLSPVLNGLLLQLVSGALSIHGLEMDGPLENQTLKSSLQDQAAIDLPNPATVAILVQYAIQGQSRNELDKETKGAKG</sequence>
<keyword evidence="13" id="KW-0677">Repeat</keyword>
<dbReference type="GO" id="GO:0000049">
    <property type="term" value="F:tRNA binding"/>
    <property type="evidence" value="ECO:0007669"/>
    <property type="project" value="InterPro"/>
</dbReference>
<keyword evidence="23" id="KW-0325">Glycoprotein</keyword>
<evidence type="ECO:0000256" key="6">
    <source>
        <dbReference type="ARBA" id="ARBA00022527"/>
    </source>
</evidence>
<dbReference type="InterPro" id="IPR009001">
    <property type="entry name" value="Transl_elong_EF1A/Init_IF2_C"/>
</dbReference>
<comment type="catalytic activity">
    <reaction evidence="26">
        <text>L-seryl-[protein] + ATP = O-phospho-L-seryl-[protein] + ADP + H(+)</text>
        <dbReference type="Rhea" id="RHEA:17989"/>
        <dbReference type="Rhea" id="RHEA-COMP:9863"/>
        <dbReference type="Rhea" id="RHEA-COMP:11604"/>
        <dbReference type="ChEBI" id="CHEBI:15378"/>
        <dbReference type="ChEBI" id="CHEBI:29999"/>
        <dbReference type="ChEBI" id="CHEBI:30616"/>
        <dbReference type="ChEBI" id="CHEBI:83421"/>
        <dbReference type="ChEBI" id="CHEBI:456216"/>
        <dbReference type="EC" id="2.7.11.1"/>
    </reaction>
</comment>
<dbReference type="SUPFAM" id="SSF50447">
    <property type="entry name" value="Translation proteins"/>
    <property type="match status" value="1"/>
</dbReference>
<evidence type="ECO:0000256" key="15">
    <source>
        <dbReference type="ARBA" id="ARBA00022777"/>
    </source>
</evidence>
<dbReference type="EMBL" id="CAADRP010000668">
    <property type="protein sequence ID" value="VFU31010.1"/>
    <property type="molecule type" value="Genomic_DNA"/>
</dbReference>
<dbReference type="PANTHER" id="PTHR42854">
    <property type="entry name" value="EUKARYOTIC TRANSLATION INITIATION FACTOR 2 SUBUNIT 3 FAMILY MEMBER"/>
    <property type="match status" value="1"/>
</dbReference>
<dbReference type="FunFam" id="3.30.200.20:FF:000282">
    <property type="entry name" value="LRR receptor-like serine/threonine-protein kinase FEI 1"/>
    <property type="match status" value="1"/>
</dbReference>
<dbReference type="FunFam" id="3.80.10.10:FF:000101">
    <property type="entry name" value="LRR receptor-like serine/threonine-protein kinase ERECTA"/>
    <property type="match status" value="1"/>
</dbReference>
<evidence type="ECO:0000256" key="5">
    <source>
        <dbReference type="ARBA" id="ARBA00022475"/>
    </source>
</evidence>
<evidence type="ECO:0000256" key="17">
    <source>
        <dbReference type="ARBA" id="ARBA00022840"/>
    </source>
</evidence>
<keyword evidence="7" id="KW-0396">Initiation factor</keyword>
<dbReference type="CDD" id="cd01888">
    <property type="entry name" value="eIF2_gamma"/>
    <property type="match status" value="1"/>
</dbReference>
<evidence type="ECO:0000256" key="16">
    <source>
        <dbReference type="ARBA" id="ARBA00022801"/>
    </source>
</evidence>
<comment type="catalytic activity">
    <reaction evidence="25">
        <text>GTP + H2O = GDP + phosphate + H(+)</text>
        <dbReference type="Rhea" id="RHEA:19669"/>
        <dbReference type="ChEBI" id="CHEBI:15377"/>
        <dbReference type="ChEBI" id="CHEBI:15378"/>
        <dbReference type="ChEBI" id="CHEBI:37565"/>
        <dbReference type="ChEBI" id="CHEBI:43474"/>
        <dbReference type="ChEBI" id="CHEBI:58189"/>
        <dbReference type="EC" id="3.6.5.3"/>
    </reaction>
</comment>
<dbReference type="Pfam" id="PF00069">
    <property type="entry name" value="Pkinase"/>
    <property type="match status" value="1"/>
</dbReference>
<dbReference type="Gene3D" id="2.40.30.10">
    <property type="entry name" value="Translation factors"/>
    <property type="match status" value="2"/>
</dbReference>
<evidence type="ECO:0000256" key="18">
    <source>
        <dbReference type="ARBA" id="ARBA00022917"/>
    </source>
</evidence>
<dbReference type="InterPro" id="IPR004161">
    <property type="entry name" value="EFTu-like_2"/>
</dbReference>